<evidence type="ECO:0000313" key="3">
    <source>
        <dbReference type="Proteomes" id="UP000215509"/>
    </source>
</evidence>
<protein>
    <recommendedName>
        <fullName evidence="1">Putative exodeoxyribonuclease 8 PDDEXK-like domain-containing protein</fullName>
    </recommendedName>
</protein>
<dbReference type="Proteomes" id="UP000215509">
    <property type="component" value="Unassembled WGS sequence"/>
</dbReference>
<reference evidence="2 3" key="1">
    <citation type="submission" date="2017-07" db="EMBL/GenBank/DDBJ databases">
        <title>Genome sequencing and assembly of Paenibacillus rigui.</title>
        <authorList>
            <person name="Mayilraj S."/>
        </authorList>
    </citation>
    <scope>NUCLEOTIDE SEQUENCE [LARGE SCALE GENOMIC DNA]</scope>
    <source>
        <strain evidence="2 3">JCM 16352</strain>
    </source>
</reference>
<dbReference type="InterPro" id="IPR011604">
    <property type="entry name" value="PDDEXK-like_dom_sf"/>
</dbReference>
<sequence length="270" mass="31074">MSMILTPENYYSKEANQHYMSVSQFKDFDNCEAAALAKLNGEYSEGEVDAFTLGSYVHAAVEGTSAFDEFVGNHPEIYCKSGSNKGELRSEFKKADLMIDTVLKDPLCAQMLEGDKETIITAELFGVKWKSKIDVLNIDAGRMTDLKTVKEIRAKYWNNELRRWESFVEHYGYTIQMGVYTELERIHNRRFDRLEPFIVAVSKEEVPDKEIICFDDTTLDTALQKVAEKLPRIISVKEGFDEPKRCGKCKYCRRTKKAQIVHFMDLLEVI</sequence>
<dbReference type="AlphaFoldDB" id="A0A229UKV3"/>
<evidence type="ECO:0000259" key="1">
    <source>
        <dbReference type="Pfam" id="PF12684"/>
    </source>
</evidence>
<organism evidence="2 3">
    <name type="scientific">Paenibacillus rigui</name>
    <dbReference type="NCBI Taxonomy" id="554312"/>
    <lineage>
        <taxon>Bacteria</taxon>
        <taxon>Bacillati</taxon>
        <taxon>Bacillota</taxon>
        <taxon>Bacilli</taxon>
        <taxon>Bacillales</taxon>
        <taxon>Paenibacillaceae</taxon>
        <taxon>Paenibacillus</taxon>
    </lineage>
</organism>
<gene>
    <name evidence="2" type="ORF">CF651_23095</name>
</gene>
<dbReference type="InterPro" id="IPR024432">
    <property type="entry name" value="Put_RecE_PDDEXK-like_dom"/>
</dbReference>
<dbReference type="Gene3D" id="3.90.320.10">
    <property type="match status" value="1"/>
</dbReference>
<proteinExistence type="predicted"/>
<accession>A0A229UKV3</accession>
<keyword evidence="3" id="KW-1185">Reference proteome</keyword>
<evidence type="ECO:0000313" key="2">
    <source>
        <dbReference type="EMBL" id="OXM84001.1"/>
    </source>
</evidence>
<dbReference type="OrthoDB" id="2212578at2"/>
<name>A0A229UKV3_9BACL</name>
<feature type="domain" description="Putative exodeoxyribonuclease 8 PDDEXK-like" evidence="1">
    <location>
        <begin position="21"/>
        <end position="255"/>
    </location>
</feature>
<dbReference type="EMBL" id="NMQW01000036">
    <property type="protein sequence ID" value="OXM84001.1"/>
    <property type="molecule type" value="Genomic_DNA"/>
</dbReference>
<comment type="caution">
    <text evidence="2">The sequence shown here is derived from an EMBL/GenBank/DDBJ whole genome shotgun (WGS) entry which is preliminary data.</text>
</comment>
<dbReference type="Pfam" id="PF12684">
    <property type="entry name" value="DUF3799"/>
    <property type="match status" value="1"/>
</dbReference>